<dbReference type="Pfam" id="PF13376">
    <property type="entry name" value="OmdA"/>
    <property type="match status" value="1"/>
</dbReference>
<protein>
    <submittedName>
        <fullName evidence="1">YdeI/OmpD-associated family protein</fullName>
    </submittedName>
</protein>
<dbReference type="Proteomes" id="UP001242368">
    <property type="component" value="Unassembled WGS sequence"/>
</dbReference>
<dbReference type="EMBL" id="JAUFQU010000001">
    <property type="protein sequence ID" value="MDN3705842.1"/>
    <property type="molecule type" value="Genomic_DNA"/>
</dbReference>
<comment type="caution">
    <text evidence="1">The sequence shown here is derived from an EMBL/GenBank/DDBJ whole genome shotgun (WGS) entry which is preliminary data.</text>
</comment>
<proteinExistence type="predicted"/>
<sequence>MEAIFFATPKEFRVWLENNHLKETELVVGYYKVSTKKESMTWSESVDEALCFGWIDGVRKSIDAARYCIRFTPRKKNSIWSAVNIKKVEELRKNGRMLPQGEKAFALRTEDKSGIYSHETESVALAAQYENQFKKNILAWDFFKQQPPSYRKVMVHWIMSAKQEKTRQSRLDKLIIESEQLKRIRLF</sequence>
<dbReference type="RefSeq" id="WP_290361991.1">
    <property type="nucleotide sequence ID" value="NZ_JAUFQU010000001.1"/>
</dbReference>
<keyword evidence="2" id="KW-1185">Reference proteome</keyword>
<reference evidence="2" key="1">
    <citation type="journal article" date="2019" name="Int. J. Syst. Evol. Microbiol.">
        <title>The Global Catalogue of Microorganisms (GCM) 10K type strain sequencing project: providing services to taxonomists for standard genome sequencing and annotation.</title>
        <authorList>
            <consortium name="The Broad Institute Genomics Platform"/>
            <consortium name="The Broad Institute Genome Sequencing Center for Infectious Disease"/>
            <person name="Wu L."/>
            <person name="Ma J."/>
        </authorList>
    </citation>
    <scope>NUCLEOTIDE SEQUENCE [LARGE SCALE GENOMIC DNA]</scope>
    <source>
        <strain evidence="2">CECT 7184</strain>
    </source>
</reference>
<accession>A0ABT8CMW5</accession>
<evidence type="ECO:0000313" key="1">
    <source>
        <dbReference type="EMBL" id="MDN3705842.1"/>
    </source>
</evidence>
<organism evidence="1 2">
    <name type="scientific">Paenimyroides ceti</name>
    <dbReference type="NCBI Taxonomy" id="395087"/>
    <lineage>
        <taxon>Bacteria</taxon>
        <taxon>Pseudomonadati</taxon>
        <taxon>Bacteroidota</taxon>
        <taxon>Flavobacteriia</taxon>
        <taxon>Flavobacteriales</taxon>
        <taxon>Flavobacteriaceae</taxon>
        <taxon>Paenimyroides</taxon>
    </lineage>
</organism>
<evidence type="ECO:0000313" key="2">
    <source>
        <dbReference type="Proteomes" id="UP001242368"/>
    </source>
</evidence>
<gene>
    <name evidence="1" type="ORF">QW060_01725</name>
</gene>
<name>A0ABT8CMW5_9FLAO</name>